<evidence type="ECO:0000256" key="1">
    <source>
        <dbReference type="ARBA" id="ARBA00004123"/>
    </source>
</evidence>
<reference evidence="4 5" key="1">
    <citation type="submission" date="2019-10" db="EMBL/GenBank/DDBJ databases">
        <authorList>
            <person name="Palmer J.M."/>
        </authorList>
    </citation>
    <scope>NUCLEOTIDE SEQUENCE [LARGE SCALE GENOMIC DNA]</scope>
    <source>
        <strain evidence="4 5">TWF506</strain>
    </source>
</reference>
<proteinExistence type="predicted"/>
<dbReference type="AlphaFoldDB" id="A0AAN8RX20"/>
<organism evidence="4 5">
    <name type="scientific">Arthrobotrys conoides</name>
    <dbReference type="NCBI Taxonomy" id="74498"/>
    <lineage>
        <taxon>Eukaryota</taxon>
        <taxon>Fungi</taxon>
        <taxon>Dikarya</taxon>
        <taxon>Ascomycota</taxon>
        <taxon>Pezizomycotina</taxon>
        <taxon>Orbiliomycetes</taxon>
        <taxon>Orbiliales</taxon>
        <taxon>Orbiliaceae</taxon>
        <taxon>Arthrobotrys</taxon>
    </lineage>
</organism>
<gene>
    <name evidence="4" type="ORF">TWF506_005727</name>
</gene>
<keyword evidence="2" id="KW-0539">Nucleus</keyword>
<feature type="region of interest" description="Disordered" evidence="3">
    <location>
        <begin position="1"/>
        <end position="31"/>
    </location>
</feature>
<comment type="subcellular location">
    <subcellularLocation>
        <location evidence="1">Nucleus</location>
    </subcellularLocation>
</comment>
<feature type="compositionally biased region" description="Basic and acidic residues" evidence="3">
    <location>
        <begin position="83"/>
        <end position="93"/>
    </location>
</feature>
<evidence type="ECO:0000313" key="4">
    <source>
        <dbReference type="EMBL" id="KAK6518592.1"/>
    </source>
</evidence>
<keyword evidence="5" id="KW-1185">Reference proteome</keyword>
<comment type="caution">
    <text evidence="4">The sequence shown here is derived from an EMBL/GenBank/DDBJ whole genome shotgun (WGS) entry which is preliminary data.</text>
</comment>
<dbReference type="PANTHER" id="PTHR37534:SF46">
    <property type="entry name" value="ZN(II)2CYS6 TRANSCRIPTION FACTOR (EUROFUNG)"/>
    <property type="match status" value="1"/>
</dbReference>
<dbReference type="Proteomes" id="UP001307849">
    <property type="component" value="Unassembled WGS sequence"/>
</dbReference>
<evidence type="ECO:0000313" key="5">
    <source>
        <dbReference type="Proteomes" id="UP001307849"/>
    </source>
</evidence>
<feature type="region of interest" description="Disordered" evidence="3">
    <location>
        <begin position="168"/>
        <end position="197"/>
    </location>
</feature>
<sequence length="647" mass="73157">MFRSLEPTSKRPRLMDEGVETNLEEEPRWDDATHHDQVFSHTDIIIPLEPQPASTSGFSAGLGSANFWPRNGRNGTNNRKRAREPAEDPERPGEQFPPEMVPRVPIMEERHVEEIGEKANPFCDSSGTPSAHPRNIAWSLTKYSSNKIPAKRTAVNGLLKFRLWDNTGSSSDESTSASKVSGRLYNQGSQSNQTSDALVPANLDPNNQGVNYLPPAFGRNLKLDQLDQKLFRFYTLAICSGRTLLDKQNIHLLEIAPMADKSKGVCHAVLSLASAYLLDYRPNQTLAARANYHYQQSIKWLTEELKNLKNYEPGKEEALVTTLSLLIHNEIVCWEPTEENLVPAWYRAARIARKVLDSSDPGYCYIRRQNVQESKARHRIGNEIAFCEILSSAFAPVEEEDLGPQCPYSWLMSGTDTEVTKIEGNTGMCAKVLYTLARITYMTGVFGKNPQSKIWPLVAEKIRTQLERIRQWSELSPGYEHAQGLLDACVLDENGLVKTKEEATDLTAQTYIQAALIYLECRFFRRTPFHPTVRGYLDVLIKCFDRCPTSGDLYTAQTPVFGVAIAGVVAITEKEREFCRKYVRGTCTAGERGNLATLDNTLDFIWKWMDENRPEEELDNASLADRPAWWEELVAAFYKAKNRRDFA</sequence>
<feature type="compositionally biased region" description="Polar residues" evidence="3">
    <location>
        <begin position="184"/>
        <end position="196"/>
    </location>
</feature>
<accession>A0AAN8RX20</accession>
<evidence type="ECO:0000256" key="3">
    <source>
        <dbReference type="SAM" id="MobiDB-lite"/>
    </source>
</evidence>
<feature type="compositionally biased region" description="Low complexity" evidence="3">
    <location>
        <begin position="169"/>
        <end position="181"/>
    </location>
</feature>
<dbReference type="GO" id="GO:0005634">
    <property type="term" value="C:nucleus"/>
    <property type="evidence" value="ECO:0007669"/>
    <property type="project" value="UniProtKB-SubCell"/>
</dbReference>
<protein>
    <submittedName>
        <fullName evidence="4">Uncharacterized protein</fullName>
    </submittedName>
</protein>
<feature type="region of interest" description="Disordered" evidence="3">
    <location>
        <begin position="65"/>
        <end position="99"/>
    </location>
</feature>
<dbReference type="EMBL" id="JAVHJM010000002">
    <property type="protein sequence ID" value="KAK6518592.1"/>
    <property type="molecule type" value="Genomic_DNA"/>
</dbReference>
<dbReference type="PANTHER" id="PTHR37534">
    <property type="entry name" value="TRANSCRIPTIONAL ACTIVATOR PROTEIN UGA3"/>
    <property type="match status" value="1"/>
</dbReference>
<name>A0AAN8RX20_9PEZI</name>
<dbReference type="InterPro" id="IPR021858">
    <property type="entry name" value="Fun_TF"/>
</dbReference>
<dbReference type="Pfam" id="PF11951">
    <property type="entry name" value="Fungal_trans_2"/>
    <property type="match status" value="1"/>
</dbReference>
<evidence type="ECO:0000256" key="2">
    <source>
        <dbReference type="ARBA" id="ARBA00023242"/>
    </source>
</evidence>